<name>A0ABP2F500_AJEDR</name>
<dbReference type="PANTHER" id="PTHR28180">
    <property type="entry name" value="CONSERVED MITOCHONDRIAL PROTEIN-RELATED"/>
    <property type="match status" value="1"/>
</dbReference>
<protein>
    <submittedName>
        <fullName evidence="1">Uncharacterized protein</fullName>
    </submittedName>
</protein>
<accession>A0ABP2F500</accession>
<dbReference type="InterPro" id="IPR029032">
    <property type="entry name" value="AhpD-like"/>
</dbReference>
<dbReference type="Proteomes" id="UP000002039">
    <property type="component" value="Unassembled WGS sequence"/>
</dbReference>
<dbReference type="RefSeq" id="XP_045278470.1">
    <property type="nucleotide sequence ID" value="XM_045422957.1"/>
</dbReference>
<dbReference type="PANTHER" id="PTHR28180:SF5">
    <property type="entry name" value="DNA POLYMERASE ALPHA SUBUNIT B"/>
    <property type="match status" value="1"/>
</dbReference>
<evidence type="ECO:0000313" key="1">
    <source>
        <dbReference type="EMBL" id="EEQ92058.2"/>
    </source>
</evidence>
<dbReference type="GeneID" id="69028953"/>
<reference evidence="2" key="1">
    <citation type="journal article" date="2015" name="PLoS Genet.">
        <title>The dynamic genome and transcriptome of the human fungal pathogen Blastomyces and close relative Emmonsia.</title>
        <authorList>
            <person name="Munoz J.F."/>
            <person name="Gauthier G.M."/>
            <person name="Desjardins C.A."/>
            <person name="Gallo J.E."/>
            <person name="Holder J."/>
            <person name="Sullivan T.D."/>
            <person name="Marty A.J."/>
            <person name="Carmen J.C."/>
            <person name="Chen Z."/>
            <person name="Ding L."/>
            <person name="Gujja S."/>
            <person name="Magrini V."/>
            <person name="Misas E."/>
            <person name="Mitreva M."/>
            <person name="Priest M."/>
            <person name="Saif S."/>
            <person name="Whiston E.A."/>
            <person name="Young S."/>
            <person name="Zeng Q."/>
            <person name="Goldman W.E."/>
            <person name="Mardis E.R."/>
            <person name="Taylor J.W."/>
            <person name="McEwen J.G."/>
            <person name="Clay O.K."/>
            <person name="Klein B.S."/>
            <person name="Cuomo C.A."/>
        </authorList>
    </citation>
    <scope>NUCLEOTIDE SEQUENCE [LARGE SCALE GENOMIC DNA]</scope>
    <source>
        <strain evidence="2">ER-3 / ATCC MYA-2586</strain>
    </source>
</reference>
<dbReference type="Gene3D" id="1.20.1290.10">
    <property type="entry name" value="AhpD-like"/>
    <property type="match status" value="1"/>
</dbReference>
<sequence length="289" mass="32647">MYMKIHVLQPIRSPTAFCNRLFLCLHSIEAIQPATLPPAFFSTQNPPSLKTMASSIPALCEEVKGLLPSDLREDRWYLLTVSALVASGKPTEVGKVYEYLVDTEYPNLTLEQERRIASRFSDLLMKEWTLVGIPSVLMAISSLARVEKFLSATNTGLGEKRINIDLEKDITERGTKFIQLLYKQNLEPIFDTWGSYKEEFAWLEKSVIYGLFLADQTVLSQVETLLVTLPSIMCQGWPGPALWHLRGLRRLGQSVEDVEKVQQAVEAVAVWSGKSIEGWPRVTDVKDEI</sequence>
<evidence type="ECO:0000313" key="2">
    <source>
        <dbReference type="Proteomes" id="UP000002039"/>
    </source>
</evidence>
<proteinExistence type="predicted"/>
<gene>
    <name evidence="1" type="ORF">BDCG_07178</name>
</gene>
<dbReference type="EMBL" id="EQ999980">
    <property type="protein sequence ID" value="EEQ92058.2"/>
    <property type="molecule type" value="Genomic_DNA"/>
</dbReference>
<keyword evidence="2" id="KW-1185">Reference proteome</keyword>
<dbReference type="InterPro" id="IPR052999">
    <property type="entry name" value="PTS1_Protein"/>
</dbReference>
<organism evidence="1 2">
    <name type="scientific">Ajellomyces dermatitidis (strain ER-3 / ATCC MYA-2586)</name>
    <name type="common">Blastomyces dermatitidis</name>
    <dbReference type="NCBI Taxonomy" id="559297"/>
    <lineage>
        <taxon>Eukaryota</taxon>
        <taxon>Fungi</taxon>
        <taxon>Dikarya</taxon>
        <taxon>Ascomycota</taxon>
        <taxon>Pezizomycotina</taxon>
        <taxon>Eurotiomycetes</taxon>
        <taxon>Eurotiomycetidae</taxon>
        <taxon>Onygenales</taxon>
        <taxon>Ajellomycetaceae</taxon>
        <taxon>Blastomyces</taxon>
    </lineage>
</organism>
<dbReference type="SUPFAM" id="SSF69118">
    <property type="entry name" value="AhpD-like"/>
    <property type="match status" value="1"/>
</dbReference>